<sequence>MINSHAQPHQAYDEFSLVLDPAVYEPLPEDWLIGITDVVSSTLAIKSGRYEDVNFAGASVIAALGNAWGSFDFPFVFRGDGAAFALPPHGIMAATSALRQVASFARSDLDLTLRIGLLTVREIRNSGRDVRVARYAASKNATYAMFAGGGLKWAEQQIKSGRYLVKPGRYATKPDLTGLSCDWTPFPSQRGEILSLLVEPDDHTSPEVFAALAKRVLAVFDAPSHRSHPVPVDMAIPRDIVMPKGSGKRVDAKRWSEVASHSDFRKFDDGLRLTLDCTREQIDRVETMLLLARARGEINFGLHRQSHALMTCLVPSGSPDSHLHFLDGMGGGYARAAEMMEAGALGDVQHHVL</sequence>
<dbReference type="Pfam" id="PF11294">
    <property type="entry name" value="DUF3095"/>
    <property type="match status" value="2"/>
</dbReference>
<name>A0A6P0B130_RHILE</name>
<evidence type="ECO:0000313" key="1">
    <source>
        <dbReference type="EMBL" id="NEI33559.1"/>
    </source>
</evidence>
<accession>A0A6P0B130</accession>
<proteinExistence type="predicted"/>
<organism evidence="1 2">
    <name type="scientific">Rhizobium leguminosarum</name>
    <dbReference type="NCBI Taxonomy" id="384"/>
    <lineage>
        <taxon>Bacteria</taxon>
        <taxon>Pseudomonadati</taxon>
        <taxon>Pseudomonadota</taxon>
        <taxon>Alphaproteobacteria</taxon>
        <taxon>Hyphomicrobiales</taxon>
        <taxon>Rhizobiaceae</taxon>
        <taxon>Rhizobium/Agrobacterium group</taxon>
        <taxon>Rhizobium</taxon>
    </lineage>
</organism>
<dbReference type="AlphaFoldDB" id="A0A6P0B130"/>
<dbReference type="Proteomes" id="UP000471560">
    <property type="component" value="Unassembled WGS sequence"/>
</dbReference>
<dbReference type="EMBL" id="WUEZ01000005">
    <property type="protein sequence ID" value="NEI33559.1"/>
    <property type="molecule type" value="Genomic_DNA"/>
</dbReference>
<comment type="caution">
    <text evidence="1">The sequence shown here is derived from an EMBL/GenBank/DDBJ whole genome shotgun (WGS) entry which is preliminary data.</text>
</comment>
<gene>
    <name evidence="1" type="ORF">GR204_06035</name>
</gene>
<evidence type="ECO:0000313" key="2">
    <source>
        <dbReference type="Proteomes" id="UP000471560"/>
    </source>
</evidence>
<protein>
    <submittedName>
        <fullName evidence="1">DUF3095 family protein</fullName>
    </submittedName>
</protein>
<reference evidence="1 2" key="1">
    <citation type="submission" date="2019-12" db="EMBL/GenBank/DDBJ databases">
        <title>Rhizobium genotypes associated with high levels of biological nitrogen fixation by grain legumes in a temperate-maritime cropping system.</title>
        <authorList>
            <person name="Maluk M."/>
            <person name="Francesc Ferrando Molina F."/>
            <person name="Lopez Del Egido L."/>
            <person name="Lafos M."/>
            <person name="Langarica-Fuentes A."/>
            <person name="Gebre Yohannes G."/>
            <person name="Young M.W."/>
            <person name="Martin P."/>
            <person name="Gantlett R."/>
            <person name="Kenicer G."/>
            <person name="Hawes C."/>
            <person name="Begg G.S."/>
            <person name="Quilliam R.S."/>
            <person name="Squire G.R."/>
            <person name="Poole P.S."/>
            <person name="Young P.W."/>
            <person name="Iannetta P.M."/>
            <person name="James E.K."/>
        </authorList>
    </citation>
    <scope>NUCLEOTIDE SEQUENCE [LARGE SCALE GENOMIC DNA]</scope>
    <source>
        <strain evidence="1 2">JHI1096</strain>
    </source>
</reference>
<dbReference type="RefSeq" id="WP_164576012.1">
    <property type="nucleotide sequence ID" value="NZ_WUEZ01000005.1"/>
</dbReference>
<dbReference type="InterPro" id="IPR021445">
    <property type="entry name" value="DUF3095"/>
</dbReference>